<dbReference type="Gene3D" id="1.20.1530.20">
    <property type="match status" value="1"/>
</dbReference>
<keyword evidence="6 7" id="KW-0472">Membrane</keyword>
<feature type="transmembrane region" description="Helical" evidence="7">
    <location>
        <begin position="310"/>
        <end position="328"/>
    </location>
</feature>
<dbReference type="EMBL" id="POUB01000195">
    <property type="protein sequence ID" value="PZF91799.1"/>
    <property type="molecule type" value="Genomic_DNA"/>
</dbReference>
<dbReference type="InterPro" id="IPR038770">
    <property type="entry name" value="Na+/solute_symporter_sf"/>
</dbReference>
<evidence type="ECO:0000256" key="2">
    <source>
        <dbReference type="ARBA" id="ARBA00022448"/>
    </source>
</evidence>
<protein>
    <submittedName>
        <fullName evidence="9">Cation/H(+) antiporter</fullName>
    </submittedName>
</protein>
<feature type="transmembrane region" description="Helical" evidence="7">
    <location>
        <begin position="123"/>
        <end position="147"/>
    </location>
</feature>
<feature type="transmembrane region" description="Helical" evidence="7">
    <location>
        <begin position="194"/>
        <end position="217"/>
    </location>
</feature>
<name>A0A2W2CTX2_9ACTN</name>
<dbReference type="InterPro" id="IPR006153">
    <property type="entry name" value="Cation/H_exchanger_TM"/>
</dbReference>
<dbReference type="GO" id="GO:1902600">
    <property type="term" value="P:proton transmembrane transport"/>
    <property type="evidence" value="ECO:0007669"/>
    <property type="project" value="InterPro"/>
</dbReference>
<dbReference type="InterPro" id="IPR050794">
    <property type="entry name" value="CPA2_transporter"/>
</dbReference>
<sequence>MRGPHPARRSFPVVVAAAPAPLAHDQLLVFLAAVAALLLLARLLGALAERFGLPAVVGELLTGVVLGPSLLGHLTPGVTGWLLPSDPRQMHLLDAVAQLGVLLLVGVTGTHVDLSVLSRYRRAAAAVSACGLLIPLGLGIGLGLLIPASVSATPDPQRWTFALLVGVAVCVSAVPVIAKTLSDMRLMHRDIGQLILATSTIDDVVGWLLLSLVAAAATVGLTAGAVGLAVGYLLGFMAFAATVGRVVVRHVMEHAARSGEPGPAVTAAVIIVLLGAVTTHSLGMEALFGALVAGVLIAATRSAQVLLAPLRAFVLSVLAPLFLATAGLRMDLTALAEPTVALTGLAVLAVAVVSKFGGAFLGAWLGRLNRWEALALGSGMNARGVIQVIVALTGLRLGVLNTAMYTVVVLVAIVTSLMTPPLLRVATARVVERDDERLRRIEHDTWRDARPVREVPPPAVARADGP</sequence>
<evidence type="ECO:0000256" key="7">
    <source>
        <dbReference type="SAM" id="Phobius"/>
    </source>
</evidence>
<dbReference type="GO" id="GO:0016020">
    <property type="term" value="C:membrane"/>
    <property type="evidence" value="ECO:0007669"/>
    <property type="project" value="UniProtKB-SubCell"/>
</dbReference>
<feature type="domain" description="Cation/H+ exchanger transmembrane" evidence="8">
    <location>
        <begin position="40"/>
        <end position="423"/>
    </location>
</feature>
<evidence type="ECO:0000256" key="1">
    <source>
        <dbReference type="ARBA" id="ARBA00004141"/>
    </source>
</evidence>
<evidence type="ECO:0000313" key="10">
    <source>
        <dbReference type="Proteomes" id="UP000248749"/>
    </source>
</evidence>
<dbReference type="PANTHER" id="PTHR32468:SF0">
    <property type="entry name" value="K(+)_H(+) ANTIPORTER 1"/>
    <property type="match status" value="1"/>
</dbReference>
<evidence type="ECO:0000256" key="3">
    <source>
        <dbReference type="ARBA" id="ARBA00022692"/>
    </source>
</evidence>
<comment type="caution">
    <text evidence="9">The sequence shown here is derived from an EMBL/GenBank/DDBJ whole genome shotgun (WGS) entry which is preliminary data.</text>
</comment>
<organism evidence="9 10">
    <name type="scientific">Micromonospora deserti</name>
    <dbReference type="NCBI Taxonomy" id="2070366"/>
    <lineage>
        <taxon>Bacteria</taxon>
        <taxon>Bacillati</taxon>
        <taxon>Actinomycetota</taxon>
        <taxon>Actinomycetes</taxon>
        <taxon>Micromonosporales</taxon>
        <taxon>Micromonosporaceae</taxon>
        <taxon>Micromonospora</taxon>
    </lineage>
</organism>
<keyword evidence="5" id="KW-0406">Ion transport</keyword>
<feature type="transmembrane region" description="Helical" evidence="7">
    <location>
        <begin position="223"/>
        <end position="248"/>
    </location>
</feature>
<evidence type="ECO:0000256" key="5">
    <source>
        <dbReference type="ARBA" id="ARBA00023065"/>
    </source>
</evidence>
<evidence type="ECO:0000256" key="6">
    <source>
        <dbReference type="ARBA" id="ARBA00023136"/>
    </source>
</evidence>
<keyword evidence="2" id="KW-0813">Transport</keyword>
<feature type="transmembrane region" description="Helical" evidence="7">
    <location>
        <begin position="286"/>
        <end position="303"/>
    </location>
</feature>
<dbReference type="PANTHER" id="PTHR32468">
    <property type="entry name" value="CATION/H + ANTIPORTER"/>
    <property type="match status" value="1"/>
</dbReference>
<feature type="transmembrane region" description="Helical" evidence="7">
    <location>
        <begin position="260"/>
        <end position="280"/>
    </location>
</feature>
<dbReference type="Pfam" id="PF00999">
    <property type="entry name" value="Na_H_Exchanger"/>
    <property type="match status" value="1"/>
</dbReference>
<keyword evidence="4 7" id="KW-1133">Transmembrane helix</keyword>
<keyword evidence="10" id="KW-1185">Reference proteome</keyword>
<gene>
    <name evidence="9" type="ORF">C1I99_22775</name>
</gene>
<dbReference type="Proteomes" id="UP000248749">
    <property type="component" value="Unassembled WGS sequence"/>
</dbReference>
<evidence type="ECO:0000256" key="4">
    <source>
        <dbReference type="ARBA" id="ARBA00022989"/>
    </source>
</evidence>
<dbReference type="AlphaFoldDB" id="A0A2W2CTX2"/>
<reference evidence="9 10" key="1">
    <citation type="submission" date="2018-01" db="EMBL/GenBank/DDBJ databases">
        <title>Draft genome sequence of Salinispora sp. 13K206.</title>
        <authorList>
            <person name="Sahin N."/>
            <person name="Saygin H."/>
            <person name="Ay H."/>
        </authorList>
    </citation>
    <scope>NUCLEOTIDE SEQUENCE [LARGE SCALE GENOMIC DNA]</scope>
    <source>
        <strain evidence="9 10">13K206</strain>
    </source>
</reference>
<feature type="transmembrane region" description="Helical" evidence="7">
    <location>
        <begin position="159"/>
        <end position="182"/>
    </location>
</feature>
<comment type="subcellular location">
    <subcellularLocation>
        <location evidence="1">Membrane</location>
        <topology evidence="1">Multi-pass membrane protein</topology>
    </subcellularLocation>
</comment>
<accession>A0A2W2CTX2</accession>
<dbReference type="GO" id="GO:0015297">
    <property type="term" value="F:antiporter activity"/>
    <property type="evidence" value="ECO:0007669"/>
    <property type="project" value="InterPro"/>
</dbReference>
<feature type="transmembrane region" description="Helical" evidence="7">
    <location>
        <begin position="27"/>
        <end position="48"/>
    </location>
</feature>
<evidence type="ECO:0000259" key="8">
    <source>
        <dbReference type="Pfam" id="PF00999"/>
    </source>
</evidence>
<feature type="transmembrane region" description="Helical" evidence="7">
    <location>
        <begin position="340"/>
        <end position="366"/>
    </location>
</feature>
<evidence type="ECO:0000313" key="9">
    <source>
        <dbReference type="EMBL" id="PZF91799.1"/>
    </source>
</evidence>
<proteinExistence type="predicted"/>
<keyword evidence="3 7" id="KW-0812">Transmembrane</keyword>
<feature type="transmembrane region" description="Helical" evidence="7">
    <location>
        <begin position="403"/>
        <end position="423"/>
    </location>
</feature>
<feature type="transmembrane region" description="Helical" evidence="7">
    <location>
        <begin position="60"/>
        <end position="83"/>
    </location>
</feature>
<dbReference type="OrthoDB" id="9793589at2"/>
<feature type="transmembrane region" description="Helical" evidence="7">
    <location>
        <begin position="95"/>
        <end position="116"/>
    </location>
</feature>